<dbReference type="AlphaFoldDB" id="X6N7Z9"/>
<organism evidence="1 2">
    <name type="scientific">Reticulomyxa filosa</name>
    <dbReference type="NCBI Taxonomy" id="46433"/>
    <lineage>
        <taxon>Eukaryota</taxon>
        <taxon>Sar</taxon>
        <taxon>Rhizaria</taxon>
        <taxon>Retaria</taxon>
        <taxon>Foraminifera</taxon>
        <taxon>Monothalamids</taxon>
        <taxon>Reticulomyxidae</taxon>
        <taxon>Reticulomyxa</taxon>
    </lineage>
</organism>
<dbReference type="Proteomes" id="UP000023152">
    <property type="component" value="Unassembled WGS sequence"/>
</dbReference>
<accession>X6N7Z9</accession>
<name>X6N7Z9_RETFI</name>
<sequence>MRLFTAIYAADCIVSYILTFTVNDANNYWTTIAFAYDDWLMQTGMALTLTWFVVRRIEDDIRRGVKYHVRVDVEHSKSAVNSSVGGSGVGAGVLDYLDHLFEEPVKDDATVTVVTPRAKNDDDIMELLTEKMDSKKPPKIKLSPVGGSKGGKELPRESLFAGGYGTLLGKILRNPLGFDAFMSHLCDELFIYTYIYIYIYIY</sequence>
<reference evidence="1 2" key="1">
    <citation type="journal article" date="2013" name="Curr. Biol.">
        <title>The Genome of the Foraminiferan Reticulomyxa filosa.</title>
        <authorList>
            <person name="Glockner G."/>
            <person name="Hulsmann N."/>
            <person name="Schleicher M."/>
            <person name="Noegel A.A."/>
            <person name="Eichinger L."/>
            <person name="Gallinger C."/>
            <person name="Pawlowski J."/>
            <person name="Sierra R."/>
            <person name="Euteneuer U."/>
            <person name="Pillet L."/>
            <person name="Moustafa A."/>
            <person name="Platzer M."/>
            <person name="Groth M."/>
            <person name="Szafranski K."/>
            <person name="Schliwa M."/>
        </authorList>
    </citation>
    <scope>NUCLEOTIDE SEQUENCE [LARGE SCALE GENOMIC DNA]</scope>
</reference>
<proteinExistence type="predicted"/>
<dbReference type="EMBL" id="ASPP01010783">
    <property type="protein sequence ID" value="ETO22385.1"/>
    <property type="molecule type" value="Genomic_DNA"/>
</dbReference>
<feature type="non-terminal residue" evidence="1">
    <location>
        <position position="202"/>
    </location>
</feature>
<protein>
    <submittedName>
        <fullName evidence="1">Uncharacterized protein</fullName>
    </submittedName>
</protein>
<comment type="caution">
    <text evidence="1">The sequence shown here is derived from an EMBL/GenBank/DDBJ whole genome shotgun (WGS) entry which is preliminary data.</text>
</comment>
<evidence type="ECO:0000313" key="1">
    <source>
        <dbReference type="EMBL" id="ETO22385.1"/>
    </source>
</evidence>
<evidence type="ECO:0000313" key="2">
    <source>
        <dbReference type="Proteomes" id="UP000023152"/>
    </source>
</evidence>
<keyword evidence="2" id="KW-1185">Reference proteome</keyword>
<gene>
    <name evidence="1" type="ORF">RFI_14814</name>
</gene>